<dbReference type="EMBL" id="MIGB01000031">
    <property type="protein sequence ID" value="OSY37300.1"/>
    <property type="molecule type" value="Genomic_DNA"/>
</dbReference>
<evidence type="ECO:0000256" key="13">
    <source>
        <dbReference type="SAM" id="Phobius"/>
    </source>
</evidence>
<evidence type="ECO:0000256" key="8">
    <source>
        <dbReference type="ARBA" id="ARBA00022786"/>
    </source>
</evidence>
<evidence type="ECO:0000256" key="6">
    <source>
        <dbReference type="ARBA" id="ARBA00022723"/>
    </source>
</evidence>
<dbReference type="GO" id="GO:0008270">
    <property type="term" value="F:zinc ion binding"/>
    <property type="evidence" value="ECO:0007669"/>
    <property type="project" value="UniProtKB-KW"/>
</dbReference>
<feature type="domain" description="E3 Ubiquitin ligase MUL1-like" evidence="14">
    <location>
        <begin position="108"/>
        <end position="246"/>
    </location>
</feature>
<proteinExistence type="predicted"/>
<evidence type="ECO:0000256" key="10">
    <source>
        <dbReference type="ARBA" id="ARBA00022989"/>
    </source>
</evidence>
<evidence type="ECO:0000256" key="3">
    <source>
        <dbReference type="ARBA" id="ARBA00012483"/>
    </source>
</evidence>
<evidence type="ECO:0000256" key="7">
    <source>
        <dbReference type="ARBA" id="ARBA00022771"/>
    </source>
</evidence>
<evidence type="ECO:0000313" key="16">
    <source>
        <dbReference type="Proteomes" id="UP000194360"/>
    </source>
</evidence>
<dbReference type="OrthoDB" id="3577703at2"/>
<evidence type="ECO:0000256" key="12">
    <source>
        <dbReference type="SAM" id="MobiDB-lite"/>
    </source>
</evidence>
<keyword evidence="10 13" id="KW-1133">Transmembrane helix</keyword>
<dbReference type="GO" id="GO:0016020">
    <property type="term" value="C:membrane"/>
    <property type="evidence" value="ECO:0007669"/>
    <property type="project" value="UniProtKB-SubCell"/>
</dbReference>
<keyword evidence="11 13" id="KW-0472">Membrane</keyword>
<dbReference type="GO" id="GO:0016874">
    <property type="term" value="F:ligase activity"/>
    <property type="evidence" value="ECO:0007669"/>
    <property type="project" value="UniProtKB-KW"/>
</dbReference>
<keyword evidence="16" id="KW-1185">Reference proteome</keyword>
<keyword evidence="6" id="KW-0479">Metal-binding</keyword>
<evidence type="ECO:0000256" key="4">
    <source>
        <dbReference type="ARBA" id="ARBA00022679"/>
    </source>
</evidence>
<dbReference type="GO" id="GO:0061630">
    <property type="term" value="F:ubiquitin protein ligase activity"/>
    <property type="evidence" value="ECO:0007669"/>
    <property type="project" value="UniProtKB-EC"/>
</dbReference>
<accession>A0A1Y2MQ04</accession>
<dbReference type="Proteomes" id="UP000194360">
    <property type="component" value="Unassembled WGS sequence"/>
</dbReference>
<keyword evidence="15" id="KW-0436">Ligase</keyword>
<evidence type="ECO:0000256" key="1">
    <source>
        <dbReference type="ARBA" id="ARBA00000900"/>
    </source>
</evidence>
<evidence type="ECO:0000256" key="11">
    <source>
        <dbReference type="ARBA" id="ARBA00023136"/>
    </source>
</evidence>
<dbReference type="EC" id="2.3.2.27" evidence="3"/>
<dbReference type="RefSeq" id="WP_125911503.1">
    <property type="nucleotide sequence ID" value="NZ_AP018920.1"/>
</dbReference>
<feature type="region of interest" description="Disordered" evidence="12">
    <location>
        <begin position="210"/>
        <end position="234"/>
    </location>
</feature>
<comment type="caution">
    <text evidence="15">The sequence shown here is derived from an EMBL/GenBank/DDBJ whole genome shotgun (WGS) entry which is preliminary data.</text>
</comment>
<evidence type="ECO:0000256" key="2">
    <source>
        <dbReference type="ARBA" id="ARBA00004141"/>
    </source>
</evidence>
<comment type="catalytic activity">
    <reaction evidence="1">
        <text>S-ubiquitinyl-[E2 ubiquitin-conjugating enzyme]-L-cysteine + [acceptor protein]-L-lysine = [E2 ubiquitin-conjugating enzyme]-L-cysteine + N(6)-ubiquitinyl-[acceptor protein]-L-lysine.</text>
        <dbReference type="EC" id="2.3.2.27"/>
    </reaction>
</comment>
<name>A0A1Y2MQ04_PSEAH</name>
<keyword evidence="9" id="KW-0862">Zinc</keyword>
<dbReference type="InterPro" id="IPR022170">
    <property type="entry name" value="MUL1-like"/>
</dbReference>
<protein>
    <recommendedName>
        <fullName evidence="3">RING-type E3 ubiquitin transferase</fullName>
        <ecNumber evidence="3">2.3.2.27</ecNumber>
    </recommendedName>
</protein>
<evidence type="ECO:0000256" key="5">
    <source>
        <dbReference type="ARBA" id="ARBA00022692"/>
    </source>
</evidence>
<evidence type="ECO:0000313" key="15">
    <source>
        <dbReference type="EMBL" id="OSY37300.1"/>
    </source>
</evidence>
<organism evidence="15 16">
    <name type="scientific">Pseudonocardia autotrophica</name>
    <name type="common">Amycolata autotrophica</name>
    <name type="synonym">Nocardia autotrophica</name>
    <dbReference type="NCBI Taxonomy" id="2074"/>
    <lineage>
        <taxon>Bacteria</taxon>
        <taxon>Bacillati</taxon>
        <taxon>Actinomycetota</taxon>
        <taxon>Actinomycetes</taxon>
        <taxon>Pseudonocardiales</taxon>
        <taxon>Pseudonocardiaceae</taxon>
        <taxon>Pseudonocardia</taxon>
    </lineage>
</organism>
<dbReference type="GO" id="GO:0016567">
    <property type="term" value="P:protein ubiquitination"/>
    <property type="evidence" value="ECO:0007669"/>
    <property type="project" value="InterPro"/>
</dbReference>
<reference evidence="15 16" key="1">
    <citation type="submission" date="2016-09" db="EMBL/GenBank/DDBJ databases">
        <title>Pseudonocardia autotrophica DSM535, a candidate organism with high potential of specific P450 cytochromes.</title>
        <authorList>
            <person name="Grumaz C."/>
            <person name="Vainshtein Y."/>
            <person name="Kirstahler P."/>
            <person name="Sohn K."/>
        </authorList>
    </citation>
    <scope>NUCLEOTIDE SEQUENCE [LARGE SCALE GENOMIC DNA]</scope>
    <source>
        <strain evidence="15 16">DSM 535</strain>
    </source>
</reference>
<comment type="subcellular location">
    <subcellularLocation>
        <location evidence="2">Membrane</location>
        <topology evidence="2">Multi-pass membrane protein</topology>
    </subcellularLocation>
</comment>
<keyword evidence="7" id="KW-0863">Zinc-finger</keyword>
<dbReference type="STRING" id="2074.BG845_04811"/>
<keyword evidence="8" id="KW-0833">Ubl conjugation pathway</keyword>
<sequence length="256" mass="27862">MTTFQLVLLAFAGIMGWRAWTAFGTARAGHERWTRGLGATQTGVAELVGMADAVRSDLDPGAFRKVVALAGTVEPVPDGDGDGSRPAGLTGTPSVWFRVLEVRLSRGNKGETERQTVGDRRWDRPFRLRDGDATVIVDPRDARVEVRAAEQRQDAHEPDPSDRWDFGVFRMLDPTLSHERTEWRIEPGSRLTVIGQARISGDDVRLAAAPEQPLTLTSTDRSEHLEAGRRNSGSAMRGAVGYGAGALLVLVLVVLL</sequence>
<dbReference type="AlphaFoldDB" id="A0A1Y2MQ04"/>
<gene>
    <name evidence="15" type="ORF">BG845_04811</name>
</gene>
<evidence type="ECO:0000256" key="9">
    <source>
        <dbReference type="ARBA" id="ARBA00022833"/>
    </source>
</evidence>
<feature type="transmembrane region" description="Helical" evidence="13">
    <location>
        <begin position="239"/>
        <end position="255"/>
    </location>
</feature>
<keyword evidence="4" id="KW-0808">Transferase</keyword>
<dbReference type="Pfam" id="PF12483">
    <property type="entry name" value="GIDE"/>
    <property type="match status" value="1"/>
</dbReference>
<feature type="compositionally biased region" description="Basic and acidic residues" evidence="12">
    <location>
        <begin position="220"/>
        <end position="229"/>
    </location>
</feature>
<evidence type="ECO:0000259" key="14">
    <source>
        <dbReference type="Pfam" id="PF12483"/>
    </source>
</evidence>
<keyword evidence="5 13" id="KW-0812">Transmembrane</keyword>